<comment type="caution">
    <text evidence="2">The sequence shown here is derived from an EMBL/GenBank/DDBJ whole genome shotgun (WGS) entry which is preliminary data.</text>
</comment>
<evidence type="ECO:0000313" key="2">
    <source>
        <dbReference type="EMBL" id="MDD7961745.1"/>
    </source>
</evidence>
<dbReference type="EMBL" id="JAQZCI010000001">
    <property type="protein sequence ID" value="MDD7961745.1"/>
    <property type="molecule type" value="Genomic_DNA"/>
</dbReference>
<keyword evidence="3" id="KW-1185">Reference proteome</keyword>
<protein>
    <submittedName>
        <fullName evidence="2">TAXI family TRAP transporter solute-binding subunit</fullName>
    </submittedName>
</protein>
<dbReference type="SUPFAM" id="SSF53850">
    <property type="entry name" value="Periplasmic binding protein-like II"/>
    <property type="match status" value="1"/>
</dbReference>
<feature type="signal peptide" evidence="1">
    <location>
        <begin position="1"/>
        <end position="22"/>
    </location>
</feature>
<proteinExistence type="predicted"/>
<dbReference type="PANTHER" id="PTHR42941">
    <property type="entry name" value="SLL1037 PROTEIN"/>
    <property type="match status" value="1"/>
</dbReference>
<sequence>MELTRRALLGLGLGSVALAALAGCGQRDAAPALRLACGERGGTYLQFGENFRDRLDARRPGAVRVVETEGSADNVDLLRRGDADLGLCLADLAAERADGLQAVGRVYQNYLQCLVRADSGLTDAAQLAGLTVSIGAPGSGAAVAARRVIESGDPGRWPRTRQLPLRAALDALEARELDAVFFSGGVPIPELVDRPPATPLRLLDLDEPADRLAQDWPEFYRPVEIAAGVYPEQGEARTVGIANLLLVRPDVAADAVRLLVDVLVDEAPRLVPPGSLGVQYLTESSLIDTAPLELHPGALAAYRSRYG</sequence>
<evidence type="ECO:0000313" key="3">
    <source>
        <dbReference type="Proteomes" id="UP001218170"/>
    </source>
</evidence>
<dbReference type="RefSeq" id="WP_274221491.1">
    <property type="nucleotide sequence ID" value="NZ_JAQZCH010000001.1"/>
</dbReference>
<feature type="chain" id="PRO_5046666313" evidence="1">
    <location>
        <begin position="23"/>
        <end position="307"/>
    </location>
</feature>
<name>A0ABT5SGX0_9MICO</name>
<dbReference type="Pfam" id="PF16868">
    <property type="entry name" value="NMT1_3"/>
    <property type="match status" value="1"/>
</dbReference>
<dbReference type="PROSITE" id="PS51257">
    <property type="entry name" value="PROKAR_LIPOPROTEIN"/>
    <property type="match status" value="1"/>
</dbReference>
<dbReference type="Gene3D" id="3.40.190.10">
    <property type="entry name" value="Periplasmic binding protein-like II"/>
    <property type="match status" value="2"/>
</dbReference>
<reference evidence="2 3" key="1">
    <citation type="submission" date="2023-02" db="EMBL/GenBank/DDBJ databases">
        <title>Study of novel species of the Microbacterium genus.</title>
        <authorList>
            <person name="Arroyo-Herrera I."/>
            <person name="Roman-Ponce B."/>
            <person name="Vasquez-Murrieta M.S."/>
        </authorList>
    </citation>
    <scope>NUCLEOTIDE SEQUENCE [LARGE SCALE GENOMIC DNA]</scope>
    <source>
        <strain evidence="2 3">NE1TT3</strain>
    </source>
</reference>
<evidence type="ECO:0000256" key="1">
    <source>
        <dbReference type="SAM" id="SignalP"/>
    </source>
</evidence>
<dbReference type="PROSITE" id="PS51318">
    <property type="entry name" value="TAT"/>
    <property type="match status" value="1"/>
</dbReference>
<keyword evidence="1" id="KW-0732">Signal</keyword>
<dbReference type="InterPro" id="IPR006311">
    <property type="entry name" value="TAT_signal"/>
</dbReference>
<dbReference type="Proteomes" id="UP001218170">
    <property type="component" value="Unassembled WGS sequence"/>
</dbReference>
<accession>A0ABT5SGX0</accession>
<organism evidence="2 3">
    <name type="scientific">Microbacterium thalli</name>
    <dbReference type="NCBI Taxonomy" id="3027921"/>
    <lineage>
        <taxon>Bacteria</taxon>
        <taxon>Bacillati</taxon>
        <taxon>Actinomycetota</taxon>
        <taxon>Actinomycetes</taxon>
        <taxon>Micrococcales</taxon>
        <taxon>Microbacteriaceae</taxon>
        <taxon>Microbacterium</taxon>
    </lineage>
</organism>
<dbReference type="InterPro" id="IPR011852">
    <property type="entry name" value="TRAP_TAXI"/>
</dbReference>
<dbReference type="NCBIfam" id="TIGR02122">
    <property type="entry name" value="TRAP_TAXI"/>
    <property type="match status" value="1"/>
</dbReference>
<dbReference type="PANTHER" id="PTHR42941:SF1">
    <property type="entry name" value="SLL1037 PROTEIN"/>
    <property type="match status" value="1"/>
</dbReference>
<gene>
    <name evidence="2" type="ORF">PUW80_05220</name>
</gene>